<protein>
    <submittedName>
        <fullName evidence="3">D-Ala-D-Ala carboxypeptidase family metallohydrolase</fullName>
    </submittedName>
</protein>
<gene>
    <name evidence="3" type="ORF">ACFSNC_00190</name>
</gene>
<accession>A0ABW4YRB9</accession>
<feature type="region of interest" description="Disordered" evidence="1">
    <location>
        <begin position="76"/>
        <end position="95"/>
    </location>
</feature>
<organism evidence="3 4">
    <name type="scientific">Ancylobacter oerskovii</name>
    <dbReference type="NCBI Taxonomy" id="459519"/>
    <lineage>
        <taxon>Bacteria</taxon>
        <taxon>Pseudomonadati</taxon>
        <taxon>Pseudomonadota</taxon>
        <taxon>Alphaproteobacteria</taxon>
        <taxon>Hyphomicrobiales</taxon>
        <taxon>Xanthobacteraceae</taxon>
        <taxon>Ancylobacter</taxon>
    </lineage>
</organism>
<dbReference type="Proteomes" id="UP001597299">
    <property type="component" value="Unassembled WGS sequence"/>
</dbReference>
<dbReference type="EMBL" id="JBHUHD010000001">
    <property type="protein sequence ID" value="MFD2138806.1"/>
    <property type="molecule type" value="Genomic_DNA"/>
</dbReference>
<keyword evidence="3" id="KW-0121">Carboxypeptidase</keyword>
<dbReference type="GO" id="GO:0004180">
    <property type="term" value="F:carboxypeptidase activity"/>
    <property type="evidence" value="ECO:0007669"/>
    <property type="project" value="UniProtKB-KW"/>
</dbReference>
<dbReference type="Gene3D" id="3.30.1380.10">
    <property type="match status" value="1"/>
</dbReference>
<keyword evidence="3" id="KW-0378">Hydrolase</keyword>
<keyword evidence="4" id="KW-1185">Reference proteome</keyword>
<evidence type="ECO:0000313" key="4">
    <source>
        <dbReference type="Proteomes" id="UP001597299"/>
    </source>
</evidence>
<feature type="domain" description="Peptidase M15A C-terminal" evidence="2">
    <location>
        <begin position="131"/>
        <end position="199"/>
    </location>
</feature>
<sequence length="804" mass="84555">MANRRSSSPGGFETVRARGQVSAAISGVVPDTGAAGQAVANVFGGLGAQLGRMADRAAAQQGELEGLAAGAAAGEPSLPADVQMPPASPAAPAAAATPARVAGSAADLDHLSGGAKALLAGITRSGAVPELRVTSGYRSASRNAAAGGAKGSQHLHGNALDIDISGYSDEQKAALLSAAVASGARGIGIYRSGNSLHIDARENPAVWGALPNAYAGHGVDRAPAWAQPALRRMFGEPGAPAAPVRLALRRDNTIRGDAYDASAQRAYGWRFAAGVDNDLANAYEQYQDDPAAFNGALQATRQRLLEDPNLQDPQLREAAQRQFTERALTYSRAVERRAVARERADASAAADEQFLAARGDLEKRAFVLAATPEGDAELAREMTRLNRILDSQEASGSITPAEASRRRRELTVTAAASRVRGTFETLPDLAAKQKFAAGLTDAWSRKEGPISELDYNAVYGLQNQLIGLANAERNQLRKSSVEGRMQLAATVKDDIASLRETGMPVLMGGKELDPADVEAVLGPQAALKWADDRQQAKRLYDATSDFPLLPEAEIVTRLEGLAPVAGEVDFEDDARLRDAAAKRAKAIIDQRRTDPAAAVDAAFDNVKAAKAALKPEDPATYRNLAALRMDAQAELGIPELARQPLTKSEAQAIAVGITRATNPAQASREIASQVSQRYGDQADEVLTQVLRSAGAEKDAAGDAAALLRRIGVAQPVRTSDVAGDVGRAEAAATGQVKRPAAFKEVPTYQSIRLLLDTPALAPQFDARFGAGWAQFYFDTQKADQARALERERAQAADDSGSPTP</sequence>
<reference evidence="4" key="1">
    <citation type="journal article" date="2019" name="Int. J. Syst. Evol. Microbiol.">
        <title>The Global Catalogue of Microorganisms (GCM) 10K type strain sequencing project: providing services to taxonomists for standard genome sequencing and annotation.</title>
        <authorList>
            <consortium name="The Broad Institute Genomics Platform"/>
            <consortium name="The Broad Institute Genome Sequencing Center for Infectious Disease"/>
            <person name="Wu L."/>
            <person name="Ma J."/>
        </authorList>
    </citation>
    <scope>NUCLEOTIDE SEQUENCE [LARGE SCALE GENOMIC DNA]</scope>
    <source>
        <strain evidence="4">CCM 7435</strain>
    </source>
</reference>
<proteinExistence type="predicted"/>
<keyword evidence="3" id="KW-0645">Protease</keyword>
<dbReference type="Pfam" id="PF08291">
    <property type="entry name" value="Peptidase_M15_3"/>
    <property type="match status" value="1"/>
</dbReference>
<dbReference type="InterPro" id="IPR013230">
    <property type="entry name" value="Peptidase_M15A_C"/>
</dbReference>
<dbReference type="InterPro" id="IPR009045">
    <property type="entry name" value="Zn_M74/Hedgehog-like"/>
</dbReference>
<evidence type="ECO:0000256" key="1">
    <source>
        <dbReference type="SAM" id="MobiDB-lite"/>
    </source>
</evidence>
<evidence type="ECO:0000313" key="3">
    <source>
        <dbReference type="EMBL" id="MFD2138806.1"/>
    </source>
</evidence>
<dbReference type="RefSeq" id="WP_213355462.1">
    <property type="nucleotide sequence ID" value="NZ_JAHBGB010000044.1"/>
</dbReference>
<comment type="caution">
    <text evidence="3">The sequence shown here is derived from an EMBL/GenBank/DDBJ whole genome shotgun (WGS) entry which is preliminary data.</text>
</comment>
<dbReference type="SUPFAM" id="SSF55166">
    <property type="entry name" value="Hedgehog/DD-peptidase"/>
    <property type="match status" value="1"/>
</dbReference>
<evidence type="ECO:0000259" key="2">
    <source>
        <dbReference type="Pfam" id="PF08291"/>
    </source>
</evidence>
<name>A0ABW4YRB9_9HYPH</name>